<organism evidence="9 10">
    <name type="scientific">Devosia neptuniae</name>
    <dbReference type="NCBI Taxonomy" id="191302"/>
    <lineage>
        <taxon>Bacteria</taxon>
        <taxon>Pseudomonadati</taxon>
        <taxon>Pseudomonadota</taxon>
        <taxon>Alphaproteobacteria</taxon>
        <taxon>Hyphomicrobiales</taxon>
        <taxon>Devosiaceae</taxon>
        <taxon>Devosia</taxon>
    </lineage>
</organism>
<proteinExistence type="inferred from homology"/>
<dbReference type="SUPFAM" id="SSF81345">
    <property type="entry name" value="ABC transporter involved in vitamin B12 uptake, BtuC"/>
    <property type="match status" value="1"/>
</dbReference>
<keyword evidence="3" id="KW-0813">Transport</keyword>
<keyword evidence="6 8" id="KW-1133">Transmembrane helix</keyword>
<keyword evidence="4" id="KW-1003">Cell membrane</keyword>
<feature type="transmembrane region" description="Helical" evidence="8">
    <location>
        <begin position="235"/>
        <end position="263"/>
    </location>
</feature>
<dbReference type="PANTHER" id="PTHR30472">
    <property type="entry name" value="FERRIC ENTEROBACTIN TRANSPORT SYSTEM PERMEASE PROTEIN"/>
    <property type="match status" value="1"/>
</dbReference>
<evidence type="ECO:0000313" key="10">
    <source>
        <dbReference type="Proteomes" id="UP001061862"/>
    </source>
</evidence>
<keyword evidence="10" id="KW-1185">Reference proteome</keyword>
<feature type="transmembrane region" description="Helical" evidence="8">
    <location>
        <begin position="275"/>
        <end position="295"/>
    </location>
</feature>
<protein>
    <submittedName>
        <fullName evidence="9">Iron ABC transporter permease</fullName>
    </submittedName>
</protein>
<feature type="transmembrane region" description="Helical" evidence="8">
    <location>
        <begin position="59"/>
        <end position="79"/>
    </location>
</feature>
<dbReference type="Pfam" id="PF01032">
    <property type="entry name" value="FecCD"/>
    <property type="match status" value="1"/>
</dbReference>
<dbReference type="InterPro" id="IPR000522">
    <property type="entry name" value="ABC_transptr_permease_BtuC"/>
</dbReference>
<evidence type="ECO:0000256" key="4">
    <source>
        <dbReference type="ARBA" id="ARBA00022475"/>
    </source>
</evidence>
<evidence type="ECO:0000256" key="1">
    <source>
        <dbReference type="ARBA" id="ARBA00004651"/>
    </source>
</evidence>
<evidence type="ECO:0000313" key="9">
    <source>
        <dbReference type="EMBL" id="UXN72028.1"/>
    </source>
</evidence>
<evidence type="ECO:0000256" key="7">
    <source>
        <dbReference type="ARBA" id="ARBA00023136"/>
    </source>
</evidence>
<dbReference type="CDD" id="cd06550">
    <property type="entry name" value="TM_ABC_iron-siderophores_like"/>
    <property type="match status" value="1"/>
</dbReference>
<sequence>MKPELRSASLAAIALALAIFVGFAGLLTGAKPMTLPAALAAVLSPNHGLDGVIVWTLRLPRSIAAFLTGAGLAVSGALLQSITRNPLAAPDLTGVTAGAVTVIVSCFVFLPAISSIYYPPIGFAGGLAAAAACLWVARGGQASPLHLALGGITISLFLGGITTYVLLLGGPQSSSVLFWLSGGLQGRSWGHVAFMLPWVSMGIIGALLSHRIIALLKLGDGVAAGMGVRLGQWKLLLLLFAVAPIAGITPVAGPIAFIGLAVPHLVRLMKPAGEAWSIALNLAFGGLILVLADVLARTIAAPRELPISILTALIGGPFFIYLVQRRSFVTAGAGP</sequence>
<name>A0ABY6CPV3_9HYPH</name>
<accession>A0ABY6CPV3</accession>
<evidence type="ECO:0000256" key="6">
    <source>
        <dbReference type="ARBA" id="ARBA00022989"/>
    </source>
</evidence>
<evidence type="ECO:0000256" key="2">
    <source>
        <dbReference type="ARBA" id="ARBA00007935"/>
    </source>
</evidence>
<keyword evidence="5 8" id="KW-0812">Transmembrane</keyword>
<feature type="transmembrane region" description="Helical" evidence="8">
    <location>
        <begin position="307"/>
        <end position="324"/>
    </location>
</feature>
<comment type="similarity">
    <text evidence="2">Belongs to the binding-protein-dependent transport system permease family. FecCD subfamily.</text>
</comment>
<gene>
    <name evidence="9" type="ORF">N8A98_12965</name>
</gene>
<dbReference type="EMBL" id="CP104965">
    <property type="protein sequence ID" value="UXN72028.1"/>
    <property type="molecule type" value="Genomic_DNA"/>
</dbReference>
<keyword evidence="7 8" id="KW-0472">Membrane</keyword>
<dbReference type="RefSeq" id="WP_262171835.1">
    <property type="nucleotide sequence ID" value="NZ_CP104965.1"/>
</dbReference>
<dbReference type="Gene3D" id="1.10.3470.10">
    <property type="entry name" value="ABC transporter involved in vitamin B12 uptake, BtuC"/>
    <property type="match status" value="1"/>
</dbReference>
<evidence type="ECO:0000256" key="8">
    <source>
        <dbReference type="SAM" id="Phobius"/>
    </source>
</evidence>
<evidence type="ECO:0000256" key="3">
    <source>
        <dbReference type="ARBA" id="ARBA00022448"/>
    </source>
</evidence>
<dbReference type="PANTHER" id="PTHR30472:SF1">
    <property type="entry name" value="FE(3+) DICITRATE TRANSPORT SYSTEM PERMEASE PROTEIN FECC-RELATED"/>
    <property type="match status" value="1"/>
</dbReference>
<evidence type="ECO:0000256" key="5">
    <source>
        <dbReference type="ARBA" id="ARBA00022692"/>
    </source>
</evidence>
<reference evidence="9 10" key="1">
    <citation type="submission" date="2022-09" db="EMBL/GenBank/DDBJ databases">
        <title>Interaction between co-microsymbionts with complementary sets of symbiotic genes in legume-rhizobium systems.</title>
        <authorList>
            <person name="Safronova V."/>
            <person name="Sazanova A."/>
            <person name="Afonin A."/>
            <person name="Chirak E."/>
        </authorList>
    </citation>
    <scope>NUCLEOTIDE SEQUENCE [LARGE SCALE GENOMIC DNA]</scope>
    <source>
        <strain evidence="9 10">A18/4-1</strain>
    </source>
</reference>
<feature type="transmembrane region" description="Helical" evidence="8">
    <location>
        <begin position="116"/>
        <end position="137"/>
    </location>
</feature>
<comment type="subcellular location">
    <subcellularLocation>
        <location evidence="1">Cell membrane</location>
        <topology evidence="1">Multi-pass membrane protein</topology>
    </subcellularLocation>
</comment>
<feature type="transmembrane region" description="Helical" evidence="8">
    <location>
        <begin position="91"/>
        <end position="110"/>
    </location>
</feature>
<dbReference type="Proteomes" id="UP001061862">
    <property type="component" value="Chromosome"/>
</dbReference>
<dbReference type="InterPro" id="IPR037294">
    <property type="entry name" value="ABC_BtuC-like"/>
</dbReference>
<feature type="transmembrane region" description="Helical" evidence="8">
    <location>
        <begin position="189"/>
        <end position="208"/>
    </location>
</feature>
<feature type="transmembrane region" description="Helical" evidence="8">
    <location>
        <begin position="149"/>
        <end position="169"/>
    </location>
</feature>